<reference evidence="2 3" key="1">
    <citation type="journal article" date="2016" name="Nat. Commun.">
        <title>Extremotolerant tardigrade genome and improved radiotolerance of human cultured cells by tardigrade-unique protein.</title>
        <authorList>
            <person name="Hashimoto T."/>
            <person name="Horikawa D.D."/>
            <person name="Saito Y."/>
            <person name="Kuwahara H."/>
            <person name="Kozuka-Hata H."/>
            <person name="Shin-I T."/>
            <person name="Minakuchi Y."/>
            <person name="Ohishi K."/>
            <person name="Motoyama A."/>
            <person name="Aizu T."/>
            <person name="Enomoto A."/>
            <person name="Kondo K."/>
            <person name="Tanaka S."/>
            <person name="Hara Y."/>
            <person name="Koshikawa S."/>
            <person name="Sagara H."/>
            <person name="Miura T."/>
            <person name="Yokobori S."/>
            <person name="Miyagawa K."/>
            <person name="Suzuki Y."/>
            <person name="Kubo T."/>
            <person name="Oyama M."/>
            <person name="Kohara Y."/>
            <person name="Fujiyama A."/>
            <person name="Arakawa K."/>
            <person name="Katayama T."/>
            <person name="Toyoda A."/>
            <person name="Kunieda T."/>
        </authorList>
    </citation>
    <scope>NUCLEOTIDE SEQUENCE [LARGE SCALE GENOMIC DNA]</scope>
    <source>
        <strain evidence="2 3">YOKOZUNA-1</strain>
    </source>
</reference>
<dbReference type="OrthoDB" id="413460at2759"/>
<accession>A0A1D1VUX2</accession>
<dbReference type="Proteomes" id="UP000186922">
    <property type="component" value="Unassembled WGS sequence"/>
</dbReference>
<feature type="compositionally biased region" description="Low complexity" evidence="1">
    <location>
        <begin position="102"/>
        <end position="115"/>
    </location>
</feature>
<protein>
    <submittedName>
        <fullName evidence="2">Uncharacterized protein</fullName>
    </submittedName>
</protein>
<gene>
    <name evidence="2" type="primary">RvY_13984-1</name>
    <name evidence="2" type="synonym">RvY_13984.1</name>
    <name evidence="2" type="ORF">RvY_13984</name>
</gene>
<comment type="caution">
    <text evidence="2">The sequence shown here is derived from an EMBL/GenBank/DDBJ whole genome shotgun (WGS) entry which is preliminary data.</text>
</comment>
<name>A0A1D1VUX2_RAMVA</name>
<proteinExistence type="predicted"/>
<evidence type="ECO:0000313" key="3">
    <source>
        <dbReference type="Proteomes" id="UP000186922"/>
    </source>
</evidence>
<dbReference type="AlphaFoldDB" id="A0A1D1VUX2"/>
<sequence length="226" mass="25021">MQAAPECRAFSAVVGLLRGALPPRECGSSCGFCHANEQATEGAGEVIADSVMFVSPILPHAELQYTADVVMDKEVAERKRKAIYRKNFHIMSPDHKRPAGENSSSSSNQRSLSTNARSSLGIRSKNLSASKAEKPPSFRYWRVMYGVPSSRKHKKWEDQGVLIVENRNTYVVKNNGGKEVARKLHVSIQDVNELESGQQFIVGSKEIEVMEGISDKSYESGDYLNE</sequence>
<keyword evidence="3" id="KW-1185">Reference proteome</keyword>
<evidence type="ECO:0000313" key="2">
    <source>
        <dbReference type="EMBL" id="GAV03588.1"/>
    </source>
</evidence>
<dbReference type="EMBL" id="BDGG01000009">
    <property type="protein sequence ID" value="GAV03588.1"/>
    <property type="molecule type" value="Genomic_DNA"/>
</dbReference>
<organism evidence="2 3">
    <name type="scientific">Ramazzottius varieornatus</name>
    <name type="common">Water bear</name>
    <name type="synonym">Tardigrade</name>
    <dbReference type="NCBI Taxonomy" id="947166"/>
    <lineage>
        <taxon>Eukaryota</taxon>
        <taxon>Metazoa</taxon>
        <taxon>Ecdysozoa</taxon>
        <taxon>Tardigrada</taxon>
        <taxon>Eutardigrada</taxon>
        <taxon>Parachela</taxon>
        <taxon>Hypsibioidea</taxon>
        <taxon>Ramazzottiidae</taxon>
        <taxon>Ramazzottius</taxon>
    </lineage>
</organism>
<evidence type="ECO:0000256" key="1">
    <source>
        <dbReference type="SAM" id="MobiDB-lite"/>
    </source>
</evidence>
<feature type="region of interest" description="Disordered" evidence="1">
    <location>
        <begin position="87"/>
        <end position="130"/>
    </location>
</feature>
<dbReference type="STRING" id="947166.A0A1D1VUX2"/>